<accession>A0AB38FGZ5</accession>
<gene>
    <name evidence="2" type="ORF">NCTC13229_04306</name>
</gene>
<reference evidence="2 3" key="1">
    <citation type="submission" date="2018-06" db="EMBL/GenBank/DDBJ databases">
        <authorList>
            <consortium name="Pathogen Informatics"/>
            <person name="Doyle S."/>
        </authorList>
    </citation>
    <scope>NUCLEOTIDE SEQUENCE [LARGE SCALE GENOMIC DNA]</scope>
    <source>
        <strain evidence="2 3">NCTC13229</strain>
    </source>
</reference>
<protein>
    <submittedName>
        <fullName evidence="2">Uncharacterized protein</fullName>
    </submittedName>
</protein>
<comment type="caution">
    <text evidence="2">The sequence shown here is derived from an EMBL/GenBank/DDBJ whole genome shotgun (WGS) entry which is preliminary data.</text>
</comment>
<dbReference type="AlphaFoldDB" id="A0AB38FGZ5"/>
<evidence type="ECO:0000256" key="1">
    <source>
        <dbReference type="SAM" id="MobiDB-lite"/>
    </source>
</evidence>
<dbReference type="Proteomes" id="UP000251211">
    <property type="component" value="Unassembled WGS sequence"/>
</dbReference>
<feature type="region of interest" description="Disordered" evidence="1">
    <location>
        <begin position="1"/>
        <end position="53"/>
    </location>
</feature>
<name>A0AB38FGZ5_RHOWR</name>
<evidence type="ECO:0000313" key="3">
    <source>
        <dbReference type="Proteomes" id="UP000251211"/>
    </source>
</evidence>
<feature type="compositionally biased region" description="Basic and acidic residues" evidence="1">
    <location>
        <begin position="42"/>
        <end position="53"/>
    </location>
</feature>
<dbReference type="EMBL" id="UAUI01000019">
    <property type="protein sequence ID" value="SPZ40809.1"/>
    <property type="molecule type" value="Genomic_DNA"/>
</dbReference>
<proteinExistence type="predicted"/>
<sequence>MPSADEIEAAKTPKGGWTRDQLARWGVPWPPPKGWRQQLIKTSEKRAEELDWS</sequence>
<organism evidence="2 3">
    <name type="scientific">Rhodococcus wratislaviensis</name>
    <name type="common">Tsukamurella wratislaviensis</name>
    <dbReference type="NCBI Taxonomy" id="44752"/>
    <lineage>
        <taxon>Bacteria</taxon>
        <taxon>Bacillati</taxon>
        <taxon>Actinomycetota</taxon>
        <taxon>Actinomycetes</taxon>
        <taxon>Mycobacteriales</taxon>
        <taxon>Nocardiaceae</taxon>
        <taxon>Rhodococcus</taxon>
    </lineage>
</organism>
<evidence type="ECO:0000313" key="2">
    <source>
        <dbReference type="EMBL" id="SPZ40809.1"/>
    </source>
</evidence>
<dbReference type="RefSeq" id="WP_174233839.1">
    <property type="nucleotide sequence ID" value="NZ_QTTP01000001.1"/>
</dbReference>